<evidence type="ECO:0000256" key="11">
    <source>
        <dbReference type="SAM" id="SignalP"/>
    </source>
</evidence>
<evidence type="ECO:0000259" key="12">
    <source>
        <dbReference type="Pfam" id="PF00129"/>
    </source>
</evidence>
<comment type="similarity">
    <text evidence="10">Belongs to the MHC class I family.</text>
</comment>
<comment type="subcellular location">
    <subcellularLocation>
        <location evidence="1">Membrane</location>
        <topology evidence="1">Single-pass type I membrane protein</topology>
    </subcellularLocation>
</comment>
<evidence type="ECO:0000256" key="10">
    <source>
        <dbReference type="RuleBase" id="RU004439"/>
    </source>
</evidence>
<dbReference type="SUPFAM" id="SSF54452">
    <property type="entry name" value="MHC antigen-recognition domain"/>
    <property type="match status" value="1"/>
</dbReference>
<keyword evidence="9" id="KW-0325">Glycoprotein</keyword>
<evidence type="ECO:0000256" key="1">
    <source>
        <dbReference type="ARBA" id="ARBA00004479"/>
    </source>
</evidence>
<dbReference type="GO" id="GO:0005615">
    <property type="term" value="C:extracellular space"/>
    <property type="evidence" value="ECO:0007669"/>
    <property type="project" value="TreeGrafter"/>
</dbReference>
<feature type="chain" id="PRO_5034256069" description="MHC class I-like antigen recognition-like domain-containing protein" evidence="11">
    <location>
        <begin position="18"/>
        <end position="239"/>
    </location>
</feature>
<organism evidence="13 14">
    <name type="scientific">Laticauda laticaudata</name>
    <name type="common">Blue-ringed sea krait</name>
    <name type="synonym">Blue-lipped sea krait</name>
    <dbReference type="NCBI Taxonomy" id="8630"/>
    <lineage>
        <taxon>Eukaryota</taxon>
        <taxon>Metazoa</taxon>
        <taxon>Chordata</taxon>
        <taxon>Craniata</taxon>
        <taxon>Vertebrata</taxon>
        <taxon>Euteleostomi</taxon>
        <taxon>Lepidosauria</taxon>
        <taxon>Squamata</taxon>
        <taxon>Bifurcata</taxon>
        <taxon>Unidentata</taxon>
        <taxon>Episquamata</taxon>
        <taxon>Toxicofera</taxon>
        <taxon>Serpentes</taxon>
        <taxon>Colubroidea</taxon>
        <taxon>Elapidae</taxon>
        <taxon>Laticaudinae</taxon>
        <taxon>Laticauda</taxon>
    </lineage>
</organism>
<reference evidence="13" key="1">
    <citation type="submission" date="2025-08" db="UniProtKB">
        <authorList>
            <consortium name="Ensembl"/>
        </authorList>
    </citation>
    <scope>IDENTIFICATION</scope>
</reference>
<dbReference type="PANTHER" id="PTHR16675:SF242">
    <property type="entry name" value="MAJOR HISTOCOMPATIBILITY COMPLEX CLASS I-RELATED GENE PROTEIN"/>
    <property type="match status" value="1"/>
</dbReference>
<keyword evidence="6" id="KW-1133">Transmembrane helix</keyword>
<dbReference type="InterPro" id="IPR050208">
    <property type="entry name" value="MHC_class-I_related"/>
</dbReference>
<dbReference type="GO" id="GO:0042612">
    <property type="term" value="C:MHC class I protein complex"/>
    <property type="evidence" value="ECO:0007669"/>
    <property type="project" value="UniProtKB-KW"/>
</dbReference>
<keyword evidence="2" id="KW-0490">MHC I</keyword>
<dbReference type="Ensembl" id="ENSLLTT00000011951.1">
    <property type="protein sequence ID" value="ENSLLTP00000011496.1"/>
    <property type="gene ID" value="ENSLLTG00000008813.1"/>
</dbReference>
<evidence type="ECO:0000256" key="3">
    <source>
        <dbReference type="ARBA" id="ARBA00022692"/>
    </source>
</evidence>
<evidence type="ECO:0000256" key="6">
    <source>
        <dbReference type="ARBA" id="ARBA00022989"/>
    </source>
</evidence>
<dbReference type="InterPro" id="IPR011162">
    <property type="entry name" value="MHC_I/II-like_Ag-recog"/>
</dbReference>
<evidence type="ECO:0000256" key="4">
    <source>
        <dbReference type="ARBA" id="ARBA00022729"/>
    </source>
</evidence>
<keyword evidence="5" id="KW-0391">Immunity</keyword>
<dbReference type="GO" id="GO:0002474">
    <property type="term" value="P:antigen processing and presentation of peptide antigen via MHC class I"/>
    <property type="evidence" value="ECO:0007669"/>
    <property type="project" value="UniProtKB-KW"/>
</dbReference>
<evidence type="ECO:0000313" key="13">
    <source>
        <dbReference type="Ensembl" id="ENSLLTP00000011496.1"/>
    </source>
</evidence>
<dbReference type="InterPro" id="IPR011161">
    <property type="entry name" value="MHC_I-like_Ag-recog"/>
</dbReference>
<sequence length="239" mass="28211">MLGIFPLLLCTWELRKGIVFGDGTDSFPAVFARFQGSSQHSLHYQYVVVSKPSEGLPQFFTMGFLDGQLITYYDSLKKEKIPKVSWMKEVEKEDPNYWKDGSDILKATEQVLQEDLRNVQHRYKQYRGFHILQTTYGCELRGNISIRGYSQYGYDGRDFLIFDKETLTWMAPDPQAQITKRNWDANLQWSQRNKVYLEEECIEWLKKYLSYRRKEMLPRTGVCPEWGGEITVLDSYCMR</sequence>
<evidence type="ECO:0000313" key="14">
    <source>
        <dbReference type="Proteomes" id="UP000694406"/>
    </source>
</evidence>
<keyword evidence="4 11" id="KW-0732">Signal</keyword>
<evidence type="ECO:0000256" key="5">
    <source>
        <dbReference type="ARBA" id="ARBA00022859"/>
    </source>
</evidence>
<name>A0A8C5S1S9_LATLA</name>
<dbReference type="GO" id="GO:0006955">
    <property type="term" value="P:immune response"/>
    <property type="evidence" value="ECO:0007669"/>
    <property type="project" value="TreeGrafter"/>
</dbReference>
<dbReference type="PANTHER" id="PTHR16675">
    <property type="entry name" value="MHC CLASS I-RELATED"/>
    <property type="match status" value="1"/>
</dbReference>
<evidence type="ECO:0000256" key="7">
    <source>
        <dbReference type="ARBA" id="ARBA00023136"/>
    </source>
</evidence>
<proteinExistence type="inferred from homology"/>
<keyword evidence="8" id="KW-1015">Disulfide bond</keyword>
<dbReference type="FunFam" id="3.30.500.10:FF:000001">
    <property type="entry name" value="H-2 class I histocompatibility antigen, alpha chain"/>
    <property type="match status" value="1"/>
</dbReference>
<dbReference type="AlphaFoldDB" id="A0A8C5S1S9"/>
<reference evidence="13" key="2">
    <citation type="submission" date="2025-09" db="UniProtKB">
        <authorList>
            <consortium name="Ensembl"/>
        </authorList>
    </citation>
    <scope>IDENTIFICATION</scope>
</reference>
<dbReference type="Proteomes" id="UP000694406">
    <property type="component" value="Unplaced"/>
</dbReference>
<dbReference type="GeneTree" id="ENSGT01150000286995"/>
<dbReference type="Pfam" id="PF00129">
    <property type="entry name" value="MHC_I"/>
    <property type="match status" value="1"/>
</dbReference>
<keyword evidence="7" id="KW-0472">Membrane</keyword>
<dbReference type="GO" id="GO:0009897">
    <property type="term" value="C:external side of plasma membrane"/>
    <property type="evidence" value="ECO:0007669"/>
    <property type="project" value="TreeGrafter"/>
</dbReference>
<evidence type="ECO:0000256" key="2">
    <source>
        <dbReference type="ARBA" id="ARBA00022451"/>
    </source>
</evidence>
<dbReference type="Gene3D" id="3.30.500.10">
    <property type="entry name" value="MHC class I-like antigen recognition-like"/>
    <property type="match status" value="1"/>
</dbReference>
<feature type="domain" description="MHC class I-like antigen recognition-like" evidence="12">
    <location>
        <begin position="39"/>
        <end position="215"/>
    </location>
</feature>
<feature type="signal peptide" evidence="11">
    <location>
        <begin position="1"/>
        <end position="17"/>
    </location>
</feature>
<evidence type="ECO:0000256" key="8">
    <source>
        <dbReference type="ARBA" id="ARBA00023157"/>
    </source>
</evidence>
<dbReference type="InterPro" id="IPR037055">
    <property type="entry name" value="MHC_I-like_Ag-recog_sf"/>
</dbReference>
<dbReference type="InterPro" id="IPR001039">
    <property type="entry name" value="MHC_I_a_a1/a2"/>
</dbReference>
<evidence type="ECO:0000256" key="9">
    <source>
        <dbReference type="ARBA" id="ARBA00023180"/>
    </source>
</evidence>
<keyword evidence="14" id="KW-1185">Reference proteome</keyword>
<protein>
    <recommendedName>
        <fullName evidence="12">MHC class I-like antigen recognition-like domain-containing protein</fullName>
    </recommendedName>
</protein>
<dbReference type="PRINTS" id="PR01638">
    <property type="entry name" value="MHCCLASSI"/>
</dbReference>
<keyword evidence="3" id="KW-0812">Transmembrane</keyword>
<accession>A0A8C5S1S9</accession>